<proteinExistence type="predicted"/>
<organism evidence="2 3">
    <name type="scientific">Toxocara canis</name>
    <name type="common">Canine roundworm</name>
    <dbReference type="NCBI Taxonomy" id="6265"/>
    <lineage>
        <taxon>Eukaryota</taxon>
        <taxon>Metazoa</taxon>
        <taxon>Ecdysozoa</taxon>
        <taxon>Nematoda</taxon>
        <taxon>Chromadorea</taxon>
        <taxon>Rhabditida</taxon>
        <taxon>Spirurina</taxon>
        <taxon>Ascaridomorpha</taxon>
        <taxon>Ascaridoidea</taxon>
        <taxon>Toxocaridae</taxon>
        <taxon>Toxocara</taxon>
    </lineage>
</organism>
<dbReference type="AlphaFoldDB" id="A0A0B2VPE8"/>
<evidence type="ECO:0000313" key="3">
    <source>
        <dbReference type="Proteomes" id="UP000031036"/>
    </source>
</evidence>
<dbReference type="Proteomes" id="UP000031036">
    <property type="component" value="Unassembled WGS sequence"/>
</dbReference>
<evidence type="ECO:0000313" key="2">
    <source>
        <dbReference type="EMBL" id="KHN85406.1"/>
    </source>
</evidence>
<evidence type="ECO:0000256" key="1">
    <source>
        <dbReference type="SAM" id="MobiDB-lite"/>
    </source>
</evidence>
<reference evidence="2 3" key="1">
    <citation type="submission" date="2014-11" db="EMBL/GenBank/DDBJ databases">
        <title>Genetic blueprint of the zoonotic pathogen Toxocara canis.</title>
        <authorList>
            <person name="Zhu X.-Q."/>
            <person name="Korhonen P.K."/>
            <person name="Cai H."/>
            <person name="Young N.D."/>
            <person name="Nejsum P."/>
            <person name="von Samson-Himmelstjerna G."/>
            <person name="Boag P.R."/>
            <person name="Tan P."/>
            <person name="Li Q."/>
            <person name="Min J."/>
            <person name="Yang Y."/>
            <person name="Wang X."/>
            <person name="Fang X."/>
            <person name="Hall R.S."/>
            <person name="Hofmann A."/>
            <person name="Sternberg P.W."/>
            <person name="Jex A.R."/>
            <person name="Gasser R.B."/>
        </authorList>
    </citation>
    <scope>NUCLEOTIDE SEQUENCE [LARGE SCALE GENOMIC DNA]</scope>
    <source>
        <strain evidence="2">PN_DK_2014</strain>
    </source>
</reference>
<sequence>MITKRREGRGIETRAREPGGRENNITNGRQCVKIQQWQPTERIRPSTPNSEAEMFEPKTPRKQQRDDIQRRRPAQQSASKAKRSIAADLNALSEKTVRRPTNHYAIEIDSLVQYLCALIEKIVVKLH</sequence>
<feature type="compositionally biased region" description="Basic and acidic residues" evidence="1">
    <location>
        <begin position="55"/>
        <end position="70"/>
    </location>
</feature>
<protein>
    <submittedName>
        <fullName evidence="2">Uncharacterized protein</fullName>
    </submittedName>
</protein>
<comment type="caution">
    <text evidence="2">The sequence shown here is derived from an EMBL/GenBank/DDBJ whole genome shotgun (WGS) entry which is preliminary data.</text>
</comment>
<gene>
    <name evidence="2" type="ORF">Tcan_05840</name>
</gene>
<name>A0A0B2VPE8_TOXCA</name>
<feature type="compositionally biased region" description="Basic and acidic residues" evidence="1">
    <location>
        <begin position="1"/>
        <end position="20"/>
    </location>
</feature>
<accession>A0A0B2VPE8</accession>
<keyword evidence="3" id="KW-1185">Reference proteome</keyword>
<feature type="compositionally biased region" description="Polar residues" evidence="1">
    <location>
        <begin position="23"/>
        <end position="39"/>
    </location>
</feature>
<dbReference type="EMBL" id="JPKZ01000792">
    <property type="protein sequence ID" value="KHN85406.1"/>
    <property type="molecule type" value="Genomic_DNA"/>
</dbReference>
<feature type="region of interest" description="Disordered" evidence="1">
    <location>
        <begin position="1"/>
        <end position="86"/>
    </location>
</feature>